<dbReference type="KEGG" id="stui:GCM10017668_01430"/>
<evidence type="ECO:0000313" key="4">
    <source>
        <dbReference type="Proteomes" id="UP000516373"/>
    </source>
</evidence>
<proteinExistence type="predicted"/>
<feature type="region of interest" description="Disordered" evidence="1">
    <location>
        <begin position="29"/>
        <end position="59"/>
    </location>
</feature>
<dbReference type="AlphaFoldDB" id="A0A7G1N9F2"/>
<dbReference type="RefSeq" id="WP_232543385.1">
    <property type="nucleotide sequence ID" value="NZ_AP023439.1"/>
</dbReference>
<sequence length="227" mass="24087">MAGRVRYGAGVVVFAGVAVLVGLLGRPSGDGGDSGGSAATPAFSVAPGHSGRPVTQTATVPERPAETRLGLFSFGGLCHEEGSRPVPRAAPVSGPGPRPVVVHVNGLLRQFEGRSGYDRTDPFSPLPEQVQLVACARYEGRGKLLKVCRYDSPLKERREISQYEGRYMVRVLEARTGRLLGSHRMAGRTSATCTPFVEGGADTEEVDPPGDAAFRELLDPYVRGEKA</sequence>
<keyword evidence="2" id="KW-0812">Transmembrane</keyword>
<dbReference type="EMBL" id="AP023439">
    <property type="protein sequence ID" value="BCL18300.1"/>
    <property type="molecule type" value="Genomic_DNA"/>
</dbReference>
<dbReference type="Proteomes" id="UP000516373">
    <property type="component" value="Chromosome"/>
</dbReference>
<keyword evidence="2" id="KW-0472">Membrane</keyword>
<reference evidence="3 4" key="1">
    <citation type="journal article" date="2014" name="Int. J. Syst. Evol. Microbiol.">
        <title>Complete genome sequence of Corynebacterium casei LMG S-19264T (=DSM 44701T), isolated from a smear-ripened cheese.</title>
        <authorList>
            <consortium name="US DOE Joint Genome Institute (JGI-PGF)"/>
            <person name="Walter F."/>
            <person name="Albersmeier A."/>
            <person name="Kalinowski J."/>
            <person name="Ruckert C."/>
        </authorList>
    </citation>
    <scope>NUCLEOTIDE SEQUENCE [LARGE SCALE GENOMIC DNA]</scope>
    <source>
        <strain evidence="3 4">JCM 4255</strain>
    </source>
</reference>
<gene>
    <name evidence="3" type="ORF">GCM10017668_01430</name>
</gene>
<keyword evidence="2" id="KW-1133">Transmembrane helix</keyword>
<evidence type="ECO:0000256" key="1">
    <source>
        <dbReference type="SAM" id="MobiDB-lite"/>
    </source>
</evidence>
<organism evidence="3 4">
    <name type="scientific">Streptomyces tuirus</name>
    <dbReference type="NCBI Taxonomy" id="68278"/>
    <lineage>
        <taxon>Bacteria</taxon>
        <taxon>Bacillati</taxon>
        <taxon>Actinomycetota</taxon>
        <taxon>Actinomycetes</taxon>
        <taxon>Kitasatosporales</taxon>
        <taxon>Streptomycetaceae</taxon>
        <taxon>Streptomyces</taxon>
    </lineage>
</organism>
<evidence type="ECO:0000313" key="3">
    <source>
        <dbReference type="EMBL" id="BCL18300.1"/>
    </source>
</evidence>
<feature type="transmembrane region" description="Helical" evidence="2">
    <location>
        <begin position="7"/>
        <end position="25"/>
    </location>
</feature>
<protein>
    <submittedName>
        <fullName evidence="3">Uncharacterized protein</fullName>
    </submittedName>
</protein>
<name>A0A7G1N9F2_9ACTN</name>
<accession>A0A7G1N9F2</accession>
<evidence type="ECO:0000256" key="2">
    <source>
        <dbReference type="SAM" id="Phobius"/>
    </source>
</evidence>